<organism evidence="1 2">
    <name type="scientific">Septoria linicola</name>
    <dbReference type="NCBI Taxonomy" id="215465"/>
    <lineage>
        <taxon>Eukaryota</taxon>
        <taxon>Fungi</taxon>
        <taxon>Dikarya</taxon>
        <taxon>Ascomycota</taxon>
        <taxon>Pezizomycotina</taxon>
        <taxon>Dothideomycetes</taxon>
        <taxon>Dothideomycetidae</taxon>
        <taxon>Mycosphaerellales</taxon>
        <taxon>Mycosphaerellaceae</taxon>
        <taxon>Septoria</taxon>
    </lineage>
</organism>
<sequence length="213" mass="22901">MDSAMHFEMLESTIDTMEQLLISNDARQSGEGCSVSDVEMSTATANIAKFDNVWETPMSEMTTAQLLLAYVRCYAEMTLHSSLLNHLGTPTAPRRDRNVAVSSTNRCIEAAIKAGELADTLQGLGELHEARCLTIEVLAFAAMTLIVLGASRVHEHAVAFSARQALDNSTPLLAILSQHSSIAQQCLDSVQPLYIALGPETGVKQSLTGLAPL</sequence>
<gene>
    <name evidence="1" type="ORF">Slin15195_G050660</name>
</gene>
<dbReference type="Proteomes" id="UP001056384">
    <property type="component" value="Chromosome 3"/>
</dbReference>
<accession>A0A9Q9ATJ5</accession>
<evidence type="ECO:0000313" key="2">
    <source>
        <dbReference type="Proteomes" id="UP001056384"/>
    </source>
</evidence>
<dbReference type="AlphaFoldDB" id="A0A9Q9ATJ5"/>
<protein>
    <submittedName>
        <fullName evidence="1">Uncharacterized protein</fullName>
    </submittedName>
</protein>
<name>A0A9Q9ATJ5_9PEZI</name>
<keyword evidence="2" id="KW-1185">Reference proteome</keyword>
<evidence type="ECO:0000313" key="1">
    <source>
        <dbReference type="EMBL" id="USW51747.1"/>
    </source>
</evidence>
<dbReference type="EMBL" id="CP099420">
    <property type="protein sequence ID" value="USW51747.1"/>
    <property type="molecule type" value="Genomic_DNA"/>
</dbReference>
<proteinExistence type="predicted"/>
<reference evidence="1" key="1">
    <citation type="submission" date="2022-06" db="EMBL/GenBank/DDBJ databases">
        <title>Complete genome sequences of two strains of the flax pathogen Septoria linicola.</title>
        <authorList>
            <person name="Lapalu N."/>
            <person name="Simon A."/>
            <person name="Demenou B."/>
            <person name="Paumier D."/>
            <person name="Guillot M.-P."/>
            <person name="Gout L."/>
            <person name="Valade R."/>
        </authorList>
    </citation>
    <scope>NUCLEOTIDE SEQUENCE</scope>
    <source>
        <strain evidence="1">SE15195</strain>
    </source>
</reference>